<dbReference type="EMBL" id="REGN01001394">
    <property type="protein sequence ID" value="RNA34953.1"/>
    <property type="molecule type" value="Genomic_DNA"/>
</dbReference>
<comment type="caution">
    <text evidence="1">The sequence shown here is derived from an EMBL/GenBank/DDBJ whole genome shotgun (WGS) entry which is preliminary data.</text>
</comment>
<protein>
    <submittedName>
        <fullName evidence="1">Uncharacterized protein</fullName>
    </submittedName>
</protein>
<keyword evidence="2" id="KW-1185">Reference proteome</keyword>
<dbReference type="Proteomes" id="UP000276133">
    <property type="component" value="Unassembled WGS sequence"/>
</dbReference>
<reference evidence="1 2" key="1">
    <citation type="journal article" date="2018" name="Sci. Rep.">
        <title>Genomic signatures of local adaptation to the degree of environmental predictability in rotifers.</title>
        <authorList>
            <person name="Franch-Gras L."/>
            <person name="Hahn C."/>
            <person name="Garcia-Roger E.M."/>
            <person name="Carmona M.J."/>
            <person name="Serra M."/>
            <person name="Gomez A."/>
        </authorList>
    </citation>
    <scope>NUCLEOTIDE SEQUENCE [LARGE SCALE GENOMIC DNA]</scope>
    <source>
        <strain evidence="1">HYR1</strain>
    </source>
</reference>
<accession>A0A3M7SGM8</accession>
<name>A0A3M7SGM8_BRAPC</name>
<organism evidence="1 2">
    <name type="scientific">Brachionus plicatilis</name>
    <name type="common">Marine rotifer</name>
    <name type="synonym">Brachionus muelleri</name>
    <dbReference type="NCBI Taxonomy" id="10195"/>
    <lineage>
        <taxon>Eukaryota</taxon>
        <taxon>Metazoa</taxon>
        <taxon>Spiralia</taxon>
        <taxon>Gnathifera</taxon>
        <taxon>Rotifera</taxon>
        <taxon>Eurotatoria</taxon>
        <taxon>Monogononta</taxon>
        <taxon>Pseudotrocha</taxon>
        <taxon>Ploima</taxon>
        <taxon>Brachionidae</taxon>
        <taxon>Brachionus</taxon>
    </lineage>
</organism>
<gene>
    <name evidence="1" type="ORF">BpHYR1_042224</name>
</gene>
<evidence type="ECO:0000313" key="1">
    <source>
        <dbReference type="EMBL" id="RNA34953.1"/>
    </source>
</evidence>
<dbReference type="AlphaFoldDB" id="A0A3M7SGM8"/>
<proteinExistence type="predicted"/>
<evidence type="ECO:0000313" key="2">
    <source>
        <dbReference type="Proteomes" id="UP000276133"/>
    </source>
</evidence>
<sequence length="73" mass="8548">MFFKGLFAIFFDRGRIKLVNIRDQACRELIPLFVMQAFPSYLEQSALVRNEVLNYNKSYSRKLLSLARAISTK</sequence>